<evidence type="ECO:0000313" key="1">
    <source>
        <dbReference type="EnsemblMetazoa" id="tetur10g01290.1"/>
    </source>
</evidence>
<dbReference type="HOGENOM" id="CLU_3300009_0_0_1"/>
<accession>T1KEZ5</accession>
<dbReference type="EnsemblMetazoa" id="tetur10g01290.1">
    <property type="protein sequence ID" value="tetur10g01290.1"/>
    <property type="gene ID" value="tetur10g01290"/>
</dbReference>
<name>T1KEZ5_TETUR</name>
<dbReference type="Proteomes" id="UP000015104">
    <property type="component" value="Unassembled WGS sequence"/>
</dbReference>
<evidence type="ECO:0000313" key="2">
    <source>
        <dbReference type="Proteomes" id="UP000015104"/>
    </source>
</evidence>
<reference evidence="2" key="1">
    <citation type="submission" date="2011-08" db="EMBL/GenBank/DDBJ databases">
        <authorList>
            <person name="Rombauts S."/>
        </authorList>
    </citation>
    <scope>NUCLEOTIDE SEQUENCE</scope>
    <source>
        <strain evidence="2">London</strain>
    </source>
</reference>
<protein>
    <submittedName>
        <fullName evidence="1">Uncharacterized protein</fullName>
    </submittedName>
</protein>
<dbReference type="AlphaFoldDB" id="T1KEZ5"/>
<organism evidence="1 2">
    <name type="scientific">Tetranychus urticae</name>
    <name type="common">Two-spotted spider mite</name>
    <dbReference type="NCBI Taxonomy" id="32264"/>
    <lineage>
        <taxon>Eukaryota</taxon>
        <taxon>Metazoa</taxon>
        <taxon>Ecdysozoa</taxon>
        <taxon>Arthropoda</taxon>
        <taxon>Chelicerata</taxon>
        <taxon>Arachnida</taxon>
        <taxon>Acari</taxon>
        <taxon>Acariformes</taxon>
        <taxon>Trombidiformes</taxon>
        <taxon>Prostigmata</taxon>
        <taxon>Eleutherengona</taxon>
        <taxon>Raphignathae</taxon>
        <taxon>Tetranychoidea</taxon>
        <taxon>Tetranychidae</taxon>
        <taxon>Tetranychus</taxon>
    </lineage>
</organism>
<dbReference type="EMBL" id="CAEY01000030">
    <property type="status" value="NOT_ANNOTATED_CDS"/>
    <property type="molecule type" value="Genomic_DNA"/>
</dbReference>
<sequence length="40" mass="4774">MLAIFDCRYQQTPIKKKITQLTLFSFYLLHKQSIKTGQIQ</sequence>
<keyword evidence="2" id="KW-1185">Reference proteome</keyword>
<proteinExistence type="predicted"/>
<reference evidence="1" key="2">
    <citation type="submission" date="2015-06" db="UniProtKB">
        <authorList>
            <consortium name="EnsemblMetazoa"/>
        </authorList>
    </citation>
    <scope>IDENTIFICATION</scope>
</reference>